<gene>
    <name evidence="13" type="ORF">PDE_09517</name>
</gene>
<dbReference type="HOGENOM" id="CLU_029282_5_0_1"/>
<dbReference type="PANTHER" id="PTHR12428">
    <property type="entry name" value="OXA1"/>
    <property type="match status" value="1"/>
</dbReference>
<keyword evidence="5" id="KW-0809">Transit peptide</keyword>
<feature type="region of interest" description="Disordered" evidence="11">
    <location>
        <begin position="410"/>
        <end position="496"/>
    </location>
</feature>
<evidence type="ECO:0000256" key="5">
    <source>
        <dbReference type="ARBA" id="ARBA00022946"/>
    </source>
</evidence>
<evidence type="ECO:0000256" key="3">
    <source>
        <dbReference type="ARBA" id="ARBA00022692"/>
    </source>
</evidence>
<dbReference type="AlphaFoldDB" id="S8B6M0"/>
<dbReference type="GO" id="GO:0032977">
    <property type="term" value="F:membrane insertase activity"/>
    <property type="evidence" value="ECO:0007669"/>
    <property type="project" value="InterPro"/>
</dbReference>
<protein>
    <recommendedName>
        <fullName evidence="12">Membrane insertase YidC/Oxa/ALB C-terminal domain-containing protein</fullName>
    </recommendedName>
</protein>
<reference evidence="13 14" key="1">
    <citation type="journal article" date="2013" name="PLoS ONE">
        <title>Genomic and secretomic analyses reveal unique features of the lignocellulolytic enzyme system of Penicillium decumbens.</title>
        <authorList>
            <person name="Liu G."/>
            <person name="Zhang L."/>
            <person name="Wei X."/>
            <person name="Zou G."/>
            <person name="Qin Y."/>
            <person name="Ma L."/>
            <person name="Li J."/>
            <person name="Zheng H."/>
            <person name="Wang S."/>
            <person name="Wang C."/>
            <person name="Xun L."/>
            <person name="Zhao G.-P."/>
            <person name="Zhou Z."/>
            <person name="Qu Y."/>
        </authorList>
    </citation>
    <scope>NUCLEOTIDE SEQUENCE [LARGE SCALE GENOMIC DNA]</scope>
    <source>
        <strain evidence="14">114-2 / CGMCC 5302</strain>
    </source>
</reference>
<evidence type="ECO:0000259" key="12">
    <source>
        <dbReference type="Pfam" id="PF02096"/>
    </source>
</evidence>
<evidence type="ECO:0000256" key="11">
    <source>
        <dbReference type="SAM" id="MobiDB-lite"/>
    </source>
</evidence>
<dbReference type="OrthoDB" id="2148490at2759"/>
<organism evidence="13 14">
    <name type="scientific">Penicillium oxalicum (strain 114-2 / CGMCC 5302)</name>
    <name type="common">Penicillium decumbens</name>
    <dbReference type="NCBI Taxonomy" id="933388"/>
    <lineage>
        <taxon>Eukaryota</taxon>
        <taxon>Fungi</taxon>
        <taxon>Dikarya</taxon>
        <taxon>Ascomycota</taxon>
        <taxon>Pezizomycotina</taxon>
        <taxon>Eurotiomycetes</taxon>
        <taxon>Eurotiomycetidae</taxon>
        <taxon>Eurotiales</taxon>
        <taxon>Aspergillaceae</taxon>
        <taxon>Penicillium</taxon>
    </lineage>
</organism>
<dbReference type="eggNOG" id="KOG1239">
    <property type="taxonomic scope" value="Eukaryota"/>
</dbReference>
<sequence>MMGSTGLRGPSLAAALVRQRLANHPRSVRSISTLRPKYFPGQKSQLTLTSSATIPWRYTTLAAGPAALRFNSTSSIPDPAPVAESTTPIDPSDVGFDISQIPEKIGYLKELGLDYGWGPSSLLQYVIEHIHVWTGLPWWASIVSAAVLVRIALFKPTMGASDTGARTHNARSVIDPIRHEMMKARVEGQTQLMQIKKAELDKIQAEHGIKSYKAFVPMLQIPLGYGIFRVVRGMTALPVPGLLTESALWLNDLTVADPMYLIPVITSGCLYLTLKRGGETGTMDILQTSAGKAMLLGLPAVSFAFMAFQPGALQLYFLSTGVLGLLQAYIINNSAFRSAMGMAIPRRAQAPQDLSNLEQLQARLAELQQNPEKFKQQEAAVPESNVSAIDRVQKNISSWSSKARQEVSEKWSEVKGNATKNADGSIAAKPRLSEEAQRAAERYEQEAQAREAALREERNHARRAAHMRALAAEREKAQNATKNFQSAGRKSHSRRK</sequence>
<evidence type="ECO:0000256" key="9">
    <source>
        <dbReference type="RuleBase" id="RU003945"/>
    </source>
</evidence>
<evidence type="ECO:0000256" key="8">
    <source>
        <dbReference type="ARBA" id="ARBA00023136"/>
    </source>
</evidence>
<comment type="similarity">
    <text evidence="2 9">Belongs to the OXA1/ALB3/YidC family.</text>
</comment>
<evidence type="ECO:0000313" key="13">
    <source>
        <dbReference type="EMBL" id="EPS34553.1"/>
    </source>
</evidence>
<proteinExistence type="inferred from homology"/>
<keyword evidence="10" id="KW-0175">Coiled coil</keyword>
<keyword evidence="14" id="KW-1185">Reference proteome</keyword>
<dbReference type="GO" id="GO:0032979">
    <property type="term" value="P:protein insertion into mitochondrial inner membrane from matrix"/>
    <property type="evidence" value="ECO:0007669"/>
    <property type="project" value="TreeGrafter"/>
</dbReference>
<evidence type="ECO:0000256" key="6">
    <source>
        <dbReference type="ARBA" id="ARBA00022989"/>
    </source>
</evidence>
<dbReference type="PANTHER" id="PTHR12428:SF66">
    <property type="entry name" value="MITOCHONDRIAL INNER MEMBRANE PROTEIN OXA1L"/>
    <property type="match status" value="1"/>
</dbReference>
<feature type="domain" description="Membrane insertase YidC/Oxa/ALB C-terminal" evidence="12">
    <location>
        <begin position="138"/>
        <end position="333"/>
    </location>
</feature>
<evidence type="ECO:0000256" key="4">
    <source>
        <dbReference type="ARBA" id="ARBA00022792"/>
    </source>
</evidence>
<dbReference type="PhylomeDB" id="S8B6M0"/>
<keyword evidence="3 9" id="KW-0812">Transmembrane</keyword>
<keyword evidence="4" id="KW-0999">Mitochondrion inner membrane</keyword>
<keyword evidence="6" id="KW-1133">Transmembrane helix</keyword>
<evidence type="ECO:0000256" key="2">
    <source>
        <dbReference type="ARBA" id="ARBA00009877"/>
    </source>
</evidence>
<dbReference type="EMBL" id="KB644415">
    <property type="protein sequence ID" value="EPS34553.1"/>
    <property type="molecule type" value="Genomic_DNA"/>
</dbReference>
<evidence type="ECO:0000256" key="7">
    <source>
        <dbReference type="ARBA" id="ARBA00023128"/>
    </source>
</evidence>
<dbReference type="Pfam" id="PF02096">
    <property type="entry name" value="60KD_IMP"/>
    <property type="match status" value="1"/>
</dbReference>
<feature type="compositionally biased region" description="Basic and acidic residues" evidence="11">
    <location>
        <begin position="431"/>
        <end position="459"/>
    </location>
</feature>
<dbReference type="CDD" id="cd20069">
    <property type="entry name" value="5TM_Oxa1-like"/>
    <property type="match status" value="1"/>
</dbReference>
<dbReference type="STRING" id="933388.S8B6M0"/>
<dbReference type="GO" id="GO:0005743">
    <property type="term" value="C:mitochondrial inner membrane"/>
    <property type="evidence" value="ECO:0007669"/>
    <property type="project" value="UniProtKB-SubCell"/>
</dbReference>
<evidence type="ECO:0000256" key="1">
    <source>
        <dbReference type="ARBA" id="ARBA00004448"/>
    </source>
</evidence>
<dbReference type="InterPro" id="IPR028055">
    <property type="entry name" value="YidC/Oxa/ALB_C"/>
</dbReference>
<dbReference type="InterPro" id="IPR001708">
    <property type="entry name" value="YidC/ALB3/OXA1/COX18"/>
</dbReference>
<evidence type="ECO:0000313" key="14">
    <source>
        <dbReference type="Proteomes" id="UP000019376"/>
    </source>
</evidence>
<keyword evidence="8" id="KW-0472">Membrane</keyword>
<name>S8B6M0_PENO1</name>
<dbReference type="Proteomes" id="UP000019376">
    <property type="component" value="Unassembled WGS sequence"/>
</dbReference>
<accession>S8B6M0</accession>
<keyword evidence="7" id="KW-0496">Mitochondrion</keyword>
<feature type="compositionally biased region" description="Polar residues" evidence="11">
    <location>
        <begin position="478"/>
        <end position="488"/>
    </location>
</feature>
<evidence type="ECO:0000256" key="10">
    <source>
        <dbReference type="SAM" id="Coils"/>
    </source>
</evidence>
<comment type="subcellular location">
    <subcellularLocation>
        <location evidence="9">Membrane</location>
        <topology evidence="9">Multi-pass membrane protein</topology>
    </subcellularLocation>
    <subcellularLocation>
        <location evidence="1">Mitochondrion inner membrane</location>
        <topology evidence="1">Multi-pass membrane protein</topology>
    </subcellularLocation>
</comment>
<feature type="coiled-coil region" evidence="10">
    <location>
        <begin position="350"/>
        <end position="377"/>
    </location>
</feature>